<dbReference type="AlphaFoldDB" id="A0A177BAL0"/>
<reference evidence="1 2" key="1">
    <citation type="submission" date="2016-04" db="EMBL/GenBank/DDBJ databases">
        <title>The genome of Intoshia linei affirms orthonectids as highly simplified spiralians.</title>
        <authorList>
            <person name="Mikhailov K.V."/>
            <person name="Slusarev G.S."/>
            <person name="Nikitin M.A."/>
            <person name="Logacheva M.D."/>
            <person name="Penin A."/>
            <person name="Aleoshin V."/>
            <person name="Panchin Y.V."/>
        </authorList>
    </citation>
    <scope>NUCLEOTIDE SEQUENCE [LARGE SCALE GENOMIC DNA]</scope>
    <source>
        <strain evidence="1">Intl2013</strain>
        <tissue evidence="1">Whole animal</tissue>
    </source>
</reference>
<dbReference type="EMBL" id="LWCA01000070">
    <property type="protein sequence ID" value="OAF71220.1"/>
    <property type="molecule type" value="Genomic_DNA"/>
</dbReference>
<evidence type="ECO:0000313" key="2">
    <source>
        <dbReference type="Proteomes" id="UP000078046"/>
    </source>
</evidence>
<accession>A0A177BAL0</accession>
<comment type="caution">
    <text evidence="1">The sequence shown here is derived from an EMBL/GenBank/DDBJ whole genome shotgun (WGS) entry which is preliminary data.</text>
</comment>
<keyword evidence="2" id="KW-1185">Reference proteome</keyword>
<protein>
    <submittedName>
        <fullName evidence="1">Uncharacterized protein</fullName>
    </submittedName>
</protein>
<dbReference type="OrthoDB" id="6589276at2759"/>
<organism evidence="1 2">
    <name type="scientific">Intoshia linei</name>
    <dbReference type="NCBI Taxonomy" id="1819745"/>
    <lineage>
        <taxon>Eukaryota</taxon>
        <taxon>Metazoa</taxon>
        <taxon>Spiralia</taxon>
        <taxon>Lophotrochozoa</taxon>
        <taxon>Mesozoa</taxon>
        <taxon>Orthonectida</taxon>
        <taxon>Rhopaluridae</taxon>
        <taxon>Intoshia</taxon>
    </lineage>
</organism>
<evidence type="ECO:0000313" key="1">
    <source>
        <dbReference type="EMBL" id="OAF71220.1"/>
    </source>
</evidence>
<sequence>MEEMFPTTSSSPNSDYYFINTLRDQFDVLQSNYTTLGVSDWKYPRMNRKRL</sequence>
<dbReference type="Proteomes" id="UP000078046">
    <property type="component" value="Unassembled WGS sequence"/>
</dbReference>
<gene>
    <name evidence="1" type="ORF">A3Q56_01005</name>
</gene>
<proteinExistence type="predicted"/>
<name>A0A177BAL0_9BILA</name>